<dbReference type="Gene3D" id="3.30.70.360">
    <property type="match status" value="1"/>
</dbReference>
<proteinExistence type="predicted"/>
<evidence type="ECO:0000256" key="1">
    <source>
        <dbReference type="ARBA" id="ARBA00022723"/>
    </source>
</evidence>
<evidence type="ECO:0000256" key="2">
    <source>
        <dbReference type="ARBA" id="ARBA00022801"/>
    </source>
</evidence>
<evidence type="ECO:0000313" key="6">
    <source>
        <dbReference type="Proteomes" id="UP000019489"/>
    </source>
</evidence>
<protein>
    <recommendedName>
        <fullName evidence="4">Peptidase M20 dimerisation domain-containing protein</fullName>
    </recommendedName>
</protein>
<dbReference type="InterPro" id="IPR011650">
    <property type="entry name" value="Peptidase_M20_dimer"/>
</dbReference>
<organism evidence="5 6">
    <name type="scientific">Intrasporangium oryzae NRRL B-24470</name>
    <dbReference type="NCBI Taxonomy" id="1386089"/>
    <lineage>
        <taxon>Bacteria</taxon>
        <taxon>Bacillati</taxon>
        <taxon>Actinomycetota</taxon>
        <taxon>Actinomycetes</taxon>
        <taxon>Micrococcales</taxon>
        <taxon>Intrasporangiaceae</taxon>
        <taxon>Intrasporangium</taxon>
    </lineage>
</organism>
<dbReference type="SUPFAM" id="SSF53187">
    <property type="entry name" value="Zn-dependent exopeptidases"/>
    <property type="match status" value="1"/>
</dbReference>
<dbReference type="GO" id="GO:0046872">
    <property type="term" value="F:metal ion binding"/>
    <property type="evidence" value="ECO:0007669"/>
    <property type="project" value="UniProtKB-KW"/>
</dbReference>
<dbReference type="GO" id="GO:0016787">
    <property type="term" value="F:hydrolase activity"/>
    <property type="evidence" value="ECO:0007669"/>
    <property type="project" value="UniProtKB-KW"/>
</dbReference>
<dbReference type="CDD" id="cd03885">
    <property type="entry name" value="M20_CPDG2"/>
    <property type="match status" value="1"/>
</dbReference>
<comment type="caution">
    <text evidence="5">The sequence shown here is derived from an EMBL/GenBank/DDBJ whole genome shotgun (WGS) entry which is preliminary data.</text>
</comment>
<dbReference type="EMBL" id="AWSA01000014">
    <property type="protein sequence ID" value="EWT02077.1"/>
    <property type="molecule type" value="Genomic_DNA"/>
</dbReference>
<evidence type="ECO:0000256" key="3">
    <source>
        <dbReference type="PIRSR" id="PIRSR037238-1"/>
    </source>
</evidence>
<name>W9GA27_9MICO</name>
<dbReference type="PIRSF" id="PIRSF037238">
    <property type="entry name" value="Carboxypeptidase_G2"/>
    <property type="match status" value="1"/>
</dbReference>
<dbReference type="OrthoDB" id="9783294at2"/>
<dbReference type="AlphaFoldDB" id="W9GA27"/>
<dbReference type="PANTHER" id="PTHR43808">
    <property type="entry name" value="ACETYLORNITHINE DEACETYLASE"/>
    <property type="match status" value="1"/>
</dbReference>
<sequence length="397" mass="40512">MSLHTTADPSALLLHARDRQADFVRDLAHLVSIDSGSRNAAGVDRVGSWAADRLRGAGFDVARHPAYDRGGELLGHVVVGRRAGSGGSRVMVFAHLDTVFADGTAAARPFRVEGTRALGPGVSDDKGGLLAGLYAVDALDALGGDAFGELVVVLTPDEEIGAPGSAALLRELAAECDVALCLECARENGDLVGARKGVADLHVTVSGQAAHSGVEPDRGASAAVEAARVVLALAELDRTRPGLTVNVGVVRAGTRPNVVASEATVVAEVRGAHLDDIEQVIEAARTRISTPGTAGTRLRLDVRDACPPLEWTEATGRLVALAREVGSPLGIDVRAAVTGGVSDANIVAAAGCPTLDGLGPIGGDDHSESEWLDLSSVAPRIALLAGLIARLGAGPTN</sequence>
<dbReference type="RefSeq" id="WP_034804009.1">
    <property type="nucleotide sequence ID" value="NZ_AWSA01000014.1"/>
</dbReference>
<dbReference type="InterPro" id="IPR036264">
    <property type="entry name" value="Bact_exopeptidase_dim_dom"/>
</dbReference>
<dbReference type="Proteomes" id="UP000019489">
    <property type="component" value="Unassembled WGS sequence"/>
</dbReference>
<dbReference type="Pfam" id="PF07687">
    <property type="entry name" value="M20_dimer"/>
    <property type="match status" value="1"/>
</dbReference>
<feature type="active site" description="Proton acceptor" evidence="3">
    <location>
        <position position="158"/>
    </location>
</feature>
<keyword evidence="6" id="KW-1185">Reference proteome</keyword>
<dbReference type="InterPro" id="IPR002933">
    <property type="entry name" value="Peptidase_M20"/>
</dbReference>
<dbReference type="PATRIC" id="fig|1386089.3.peg.1680"/>
<evidence type="ECO:0000313" key="5">
    <source>
        <dbReference type="EMBL" id="EWT02077.1"/>
    </source>
</evidence>
<keyword evidence="1" id="KW-0479">Metal-binding</keyword>
<dbReference type="STRING" id="1386089.N865_07255"/>
<accession>W9GA27</accession>
<feature type="active site" evidence="3">
    <location>
        <position position="97"/>
    </location>
</feature>
<dbReference type="eggNOG" id="COG0624">
    <property type="taxonomic scope" value="Bacteria"/>
</dbReference>
<dbReference type="PANTHER" id="PTHR43808:SF9">
    <property type="entry name" value="BLL0789 PROTEIN"/>
    <property type="match status" value="1"/>
</dbReference>
<keyword evidence="2" id="KW-0378">Hydrolase</keyword>
<gene>
    <name evidence="5" type="ORF">N865_07255</name>
</gene>
<evidence type="ECO:0000259" key="4">
    <source>
        <dbReference type="Pfam" id="PF07687"/>
    </source>
</evidence>
<dbReference type="InterPro" id="IPR017150">
    <property type="entry name" value="Pept_M20_glutamate_carboxypep"/>
</dbReference>
<dbReference type="InterPro" id="IPR050072">
    <property type="entry name" value="Peptidase_M20A"/>
</dbReference>
<dbReference type="SUPFAM" id="SSF55031">
    <property type="entry name" value="Bacterial exopeptidase dimerisation domain"/>
    <property type="match status" value="1"/>
</dbReference>
<dbReference type="Gene3D" id="3.40.630.10">
    <property type="entry name" value="Zn peptidases"/>
    <property type="match status" value="1"/>
</dbReference>
<feature type="domain" description="Peptidase M20 dimerisation" evidence="4">
    <location>
        <begin position="194"/>
        <end position="291"/>
    </location>
</feature>
<reference evidence="5 6" key="1">
    <citation type="submission" date="2013-08" db="EMBL/GenBank/DDBJ databases">
        <title>Intrasporangium oryzae NRRL B-24470.</title>
        <authorList>
            <person name="Liu H."/>
            <person name="Wang G."/>
        </authorList>
    </citation>
    <scope>NUCLEOTIDE SEQUENCE [LARGE SCALE GENOMIC DNA]</scope>
    <source>
        <strain evidence="5 6">NRRL B-24470</strain>
    </source>
</reference>
<dbReference type="Pfam" id="PF01546">
    <property type="entry name" value="Peptidase_M20"/>
    <property type="match status" value="1"/>
</dbReference>